<dbReference type="InterPro" id="IPR029058">
    <property type="entry name" value="AB_hydrolase_fold"/>
</dbReference>
<evidence type="ECO:0000259" key="2">
    <source>
        <dbReference type="Pfam" id="PF00561"/>
    </source>
</evidence>
<protein>
    <submittedName>
        <fullName evidence="4">Secreted</fullName>
    </submittedName>
</protein>
<dbReference type="InterPro" id="IPR000073">
    <property type="entry name" value="AB_hydrolase_1"/>
</dbReference>
<sequence>MRALLFVGTIAWPVLCLVTATDYHNDEIAKDATGILWPHRVLQHKHRILLPNGATRRTANTWDPWVGEETYPGNEKPTSHQESKNKFYKAESLDFFRKRIDPELFEWANPEEVAAGAVTCGFLKSRLGSRPGVTYPTIEVYVCMRFANKQPAVKGNLVSHCGGPGSLSGCGIEQALKLGEDVANDYNILSIDQRGVGRSQPSFAHEACSLLDFQRDGNGILVERNLPPEYANTTFDLTEEGIKSLLPVHRRRMMQCWTCADCGFHLNATQEDGNITRFHFLEYSGTRQLAEDLFRMRLLLNAPSLHFYGVSYGSAAFAAYATMFENEYVGLFVLDGSLSTSPDHYHNARTRAIGFNERIDYIIFSCTARNFLDPGSCPVEDMRKCMKDLSDVIAAVSDLGPLSRTNTLEQFIQKLLVDREAAQLICDTAATGDAQGTLNLLQVEIASALVSNWKDSNDGNRSQPTYTPLELGDPTVTVYGNPEYFILNAANQISIQLVRGQDRSGPIYDDDRLVKETMEINERYNGAGSEEPGRQFLTEYLFGYFWPKSSPMPPLGNPFTSGIIAGILYDPRTPYTWTQEMKVGFPSTHLLTSQSTGHTLAASDPDCHRLIEQYFQVGYPTFTDGQVCEFGFADDTDLSYVFTA</sequence>
<feature type="domain" description="Peptidase S33 tripeptidyl aminopeptidase-like C-terminal" evidence="3">
    <location>
        <begin position="546"/>
        <end position="619"/>
    </location>
</feature>
<feature type="signal peptide" evidence="1">
    <location>
        <begin position="1"/>
        <end position="16"/>
    </location>
</feature>
<dbReference type="AlphaFoldDB" id="A0A9N8DV15"/>
<dbReference type="InterPro" id="IPR005944">
    <property type="entry name" value="Pro_iminopeptidase"/>
</dbReference>
<evidence type="ECO:0000259" key="3">
    <source>
        <dbReference type="Pfam" id="PF08386"/>
    </source>
</evidence>
<dbReference type="InterPro" id="IPR013595">
    <property type="entry name" value="Pept_S33_TAP-like_C"/>
</dbReference>
<feature type="chain" id="PRO_5040424582" evidence="1">
    <location>
        <begin position="17"/>
        <end position="644"/>
    </location>
</feature>
<proteinExistence type="predicted"/>
<dbReference type="Gene3D" id="3.40.50.1820">
    <property type="entry name" value="alpha/beta hydrolase"/>
    <property type="match status" value="1"/>
</dbReference>
<dbReference type="PANTHER" id="PTHR43722:SF1">
    <property type="entry name" value="PROLINE IMINOPEPTIDASE"/>
    <property type="match status" value="1"/>
</dbReference>
<dbReference type="EMBL" id="CAICTM010000377">
    <property type="protein sequence ID" value="CAB9509182.1"/>
    <property type="molecule type" value="Genomic_DNA"/>
</dbReference>
<dbReference type="GO" id="GO:0004177">
    <property type="term" value="F:aminopeptidase activity"/>
    <property type="evidence" value="ECO:0007669"/>
    <property type="project" value="UniProtKB-EC"/>
</dbReference>
<keyword evidence="5" id="KW-1185">Reference proteome</keyword>
<comment type="caution">
    <text evidence="4">The sequence shown here is derived from an EMBL/GenBank/DDBJ whole genome shotgun (WGS) entry which is preliminary data.</text>
</comment>
<dbReference type="Pfam" id="PF00561">
    <property type="entry name" value="Abhydrolase_1"/>
    <property type="match status" value="1"/>
</dbReference>
<reference evidence="4" key="1">
    <citation type="submission" date="2020-06" db="EMBL/GenBank/DDBJ databases">
        <authorList>
            <consortium name="Plant Systems Biology data submission"/>
        </authorList>
    </citation>
    <scope>NUCLEOTIDE SEQUENCE</scope>
    <source>
        <strain evidence="4">D6</strain>
    </source>
</reference>
<organism evidence="4 5">
    <name type="scientific">Seminavis robusta</name>
    <dbReference type="NCBI Taxonomy" id="568900"/>
    <lineage>
        <taxon>Eukaryota</taxon>
        <taxon>Sar</taxon>
        <taxon>Stramenopiles</taxon>
        <taxon>Ochrophyta</taxon>
        <taxon>Bacillariophyta</taxon>
        <taxon>Bacillariophyceae</taxon>
        <taxon>Bacillariophycidae</taxon>
        <taxon>Naviculales</taxon>
        <taxon>Naviculaceae</taxon>
        <taxon>Seminavis</taxon>
    </lineage>
</organism>
<dbReference type="GO" id="GO:0006508">
    <property type="term" value="P:proteolysis"/>
    <property type="evidence" value="ECO:0007669"/>
    <property type="project" value="InterPro"/>
</dbReference>
<dbReference type="PANTHER" id="PTHR43722">
    <property type="entry name" value="PROLINE IMINOPEPTIDASE"/>
    <property type="match status" value="1"/>
</dbReference>
<dbReference type="SUPFAM" id="SSF53474">
    <property type="entry name" value="alpha/beta-Hydrolases"/>
    <property type="match status" value="2"/>
</dbReference>
<dbReference type="Proteomes" id="UP001153069">
    <property type="component" value="Unassembled WGS sequence"/>
</dbReference>
<keyword evidence="1" id="KW-0732">Signal</keyword>
<feature type="domain" description="AB hydrolase-1" evidence="2">
    <location>
        <begin position="162"/>
        <end position="370"/>
    </location>
</feature>
<name>A0A9N8DV15_9STRA</name>
<accession>A0A9N8DV15</accession>
<dbReference type="OrthoDB" id="44838at2759"/>
<evidence type="ECO:0000313" key="4">
    <source>
        <dbReference type="EMBL" id="CAB9509182.1"/>
    </source>
</evidence>
<dbReference type="GO" id="GO:0005737">
    <property type="term" value="C:cytoplasm"/>
    <property type="evidence" value="ECO:0007669"/>
    <property type="project" value="InterPro"/>
</dbReference>
<evidence type="ECO:0000313" key="5">
    <source>
        <dbReference type="Proteomes" id="UP001153069"/>
    </source>
</evidence>
<dbReference type="Pfam" id="PF08386">
    <property type="entry name" value="Abhydrolase_4"/>
    <property type="match status" value="1"/>
</dbReference>
<evidence type="ECO:0000256" key="1">
    <source>
        <dbReference type="SAM" id="SignalP"/>
    </source>
</evidence>
<gene>
    <name evidence="4" type="ORF">SEMRO_378_G130260.1</name>
</gene>